<comment type="caution">
    <text evidence="4">The sequence shown here is derived from an EMBL/GenBank/DDBJ whole genome shotgun (WGS) entry which is preliminary data.</text>
</comment>
<dbReference type="PANTHER" id="PTHR23509:SF10">
    <property type="entry name" value="LD21067P"/>
    <property type="match status" value="1"/>
</dbReference>
<name>A0A8S4EV70_PLUXY</name>
<comment type="similarity">
    <text evidence="1">Belongs to the PA-PLA1 family.</text>
</comment>
<evidence type="ECO:0000256" key="2">
    <source>
        <dbReference type="SAM" id="MobiDB-lite"/>
    </source>
</evidence>
<sequence>MRLQEAPFEMINEYLFAMSSHVGYWESEDTMLLMLREMYSSLGVRPDGSAPPPSMQLQRARPPTEVGAPP</sequence>
<dbReference type="PANTHER" id="PTHR23509">
    <property type="entry name" value="PA-PL1 PHOSPHOLIPASE FAMILY"/>
    <property type="match status" value="1"/>
</dbReference>
<dbReference type="AlphaFoldDB" id="A0A8S4EV70"/>
<dbReference type="EMBL" id="CAJHNJ030000023">
    <property type="protein sequence ID" value="CAG9120007.1"/>
    <property type="molecule type" value="Genomic_DNA"/>
</dbReference>
<gene>
    <name evidence="4" type="ORF">PLXY2_LOCUS6944</name>
</gene>
<dbReference type="GO" id="GO:0004620">
    <property type="term" value="F:phospholipase activity"/>
    <property type="evidence" value="ECO:0007669"/>
    <property type="project" value="TreeGrafter"/>
</dbReference>
<protein>
    <submittedName>
        <fullName evidence="4">(diamondback moth) hypothetical protein</fullName>
    </submittedName>
</protein>
<dbReference type="Pfam" id="PF02862">
    <property type="entry name" value="DDHD"/>
    <property type="match status" value="1"/>
</dbReference>
<dbReference type="InterPro" id="IPR058055">
    <property type="entry name" value="PA-PLA1"/>
</dbReference>
<dbReference type="PROSITE" id="PS51043">
    <property type="entry name" value="DDHD"/>
    <property type="match status" value="1"/>
</dbReference>
<feature type="domain" description="DDHD" evidence="3">
    <location>
        <begin position="1"/>
        <end position="40"/>
    </location>
</feature>
<proteinExistence type="inferred from homology"/>
<evidence type="ECO:0000313" key="4">
    <source>
        <dbReference type="EMBL" id="CAG9120007.1"/>
    </source>
</evidence>
<organism evidence="4 5">
    <name type="scientific">Plutella xylostella</name>
    <name type="common">Diamondback moth</name>
    <name type="synonym">Plutella maculipennis</name>
    <dbReference type="NCBI Taxonomy" id="51655"/>
    <lineage>
        <taxon>Eukaryota</taxon>
        <taxon>Metazoa</taxon>
        <taxon>Ecdysozoa</taxon>
        <taxon>Arthropoda</taxon>
        <taxon>Hexapoda</taxon>
        <taxon>Insecta</taxon>
        <taxon>Pterygota</taxon>
        <taxon>Neoptera</taxon>
        <taxon>Endopterygota</taxon>
        <taxon>Lepidoptera</taxon>
        <taxon>Glossata</taxon>
        <taxon>Ditrysia</taxon>
        <taxon>Yponomeutoidea</taxon>
        <taxon>Plutellidae</taxon>
        <taxon>Plutella</taxon>
    </lineage>
</organism>
<dbReference type="GO" id="GO:0030134">
    <property type="term" value="C:COPII-coated ER to Golgi transport vesicle"/>
    <property type="evidence" value="ECO:0007669"/>
    <property type="project" value="TreeGrafter"/>
</dbReference>
<reference evidence="4" key="1">
    <citation type="submission" date="2020-11" db="EMBL/GenBank/DDBJ databases">
        <authorList>
            <person name="Whiteford S."/>
        </authorList>
    </citation>
    <scope>NUCLEOTIDE SEQUENCE</scope>
</reference>
<evidence type="ECO:0000256" key="1">
    <source>
        <dbReference type="ARBA" id="ARBA00038464"/>
    </source>
</evidence>
<dbReference type="Proteomes" id="UP000653454">
    <property type="component" value="Unassembled WGS sequence"/>
</dbReference>
<feature type="region of interest" description="Disordered" evidence="2">
    <location>
        <begin position="43"/>
        <end position="70"/>
    </location>
</feature>
<dbReference type="GO" id="GO:0046872">
    <property type="term" value="F:metal ion binding"/>
    <property type="evidence" value="ECO:0007669"/>
    <property type="project" value="InterPro"/>
</dbReference>
<evidence type="ECO:0000259" key="3">
    <source>
        <dbReference type="PROSITE" id="PS51043"/>
    </source>
</evidence>
<keyword evidence="5" id="KW-1185">Reference proteome</keyword>
<evidence type="ECO:0000313" key="5">
    <source>
        <dbReference type="Proteomes" id="UP000653454"/>
    </source>
</evidence>
<dbReference type="InterPro" id="IPR004177">
    <property type="entry name" value="DDHD_dom"/>
</dbReference>
<accession>A0A8S4EV70</accession>